<dbReference type="AlphaFoldDB" id="A0AAU2JXZ8"/>
<evidence type="ECO:0000313" key="2">
    <source>
        <dbReference type="EMBL" id="WTU76676.1"/>
    </source>
</evidence>
<gene>
    <name evidence="2" type="ORF">OG327_26960</name>
</gene>
<name>A0AAU2JXZ8_9ACTN</name>
<evidence type="ECO:0000256" key="1">
    <source>
        <dbReference type="SAM" id="MobiDB-lite"/>
    </source>
</evidence>
<proteinExistence type="predicted"/>
<reference evidence="2" key="1">
    <citation type="submission" date="2022-10" db="EMBL/GenBank/DDBJ databases">
        <title>The complete genomes of actinobacterial strains from the NBC collection.</title>
        <authorList>
            <person name="Joergensen T.S."/>
            <person name="Alvarez Arevalo M."/>
            <person name="Sterndorff E.B."/>
            <person name="Faurdal D."/>
            <person name="Vuksanovic O."/>
            <person name="Mourched A.-S."/>
            <person name="Charusanti P."/>
            <person name="Shaw S."/>
            <person name="Blin K."/>
            <person name="Weber T."/>
        </authorList>
    </citation>
    <scope>NUCLEOTIDE SEQUENCE</scope>
    <source>
        <strain evidence="2">NBC_00049</strain>
    </source>
</reference>
<organism evidence="2">
    <name type="scientific">Streptomyces sp. NBC_00049</name>
    <dbReference type="NCBI Taxonomy" id="2903617"/>
    <lineage>
        <taxon>Bacteria</taxon>
        <taxon>Bacillati</taxon>
        <taxon>Actinomycetota</taxon>
        <taxon>Actinomycetes</taxon>
        <taxon>Kitasatosporales</taxon>
        <taxon>Streptomycetaceae</taxon>
        <taxon>Streptomyces</taxon>
    </lineage>
</organism>
<accession>A0AAU2JXZ8</accession>
<sequence>MKKIFLYGREKEPIAGNWFNSHAWKVALAAIGLMKPLDPEKPGLRCEESRNKGMHALP</sequence>
<protein>
    <submittedName>
        <fullName evidence="2">Uncharacterized protein</fullName>
    </submittedName>
</protein>
<dbReference type="EMBL" id="CP108264">
    <property type="protein sequence ID" value="WTU76676.1"/>
    <property type="molecule type" value="Genomic_DNA"/>
</dbReference>
<feature type="compositionally biased region" description="Basic and acidic residues" evidence="1">
    <location>
        <begin position="38"/>
        <end position="51"/>
    </location>
</feature>
<feature type="region of interest" description="Disordered" evidence="1">
    <location>
        <begin position="38"/>
        <end position="58"/>
    </location>
</feature>